<name>A0ACB8WRB3_9TELE</name>
<reference evidence="1" key="1">
    <citation type="submission" date="2022-04" db="EMBL/GenBank/DDBJ databases">
        <title>Jade perch genome.</title>
        <authorList>
            <person name="Chao B."/>
        </authorList>
    </citation>
    <scope>NUCLEOTIDE SEQUENCE</scope>
    <source>
        <strain evidence="1">CB-2022</strain>
    </source>
</reference>
<organism evidence="1 2">
    <name type="scientific">Scortum barcoo</name>
    <name type="common">barcoo grunter</name>
    <dbReference type="NCBI Taxonomy" id="214431"/>
    <lineage>
        <taxon>Eukaryota</taxon>
        <taxon>Metazoa</taxon>
        <taxon>Chordata</taxon>
        <taxon>Craniata</taxon>
        <taxon>Vertebrata</taxon>
        <taxon>Euteleostomi</taxon>
        <taxon>Actinopterygii</taxon>
        <taxon>Neopterygii</taxon>
        <taxon>Teleostei</taxon>
        <taxon>Neoteleostei</taxon>
        <taxon>Acanthomorphata</taxon>
        <taxon>Eupercaria</taxon>
        <taxon>Centrarchiformes</taxon>
        <taxon>Terapontoidei</taxon>
        <taxon>Terapontidae</taxon>
        <taxon>Scortum</taxon>
    </lineage>
</organism>
<evidence type="ECO:0000313" key="1">
    <source>
        <dbReference type="EMBL" id="KAI3369832.1"/>
    </source>
</evidence>
<accession>A0ACB8WRB3</accession>
<keyword evidence="2" id="KW-1185">Reference proteome</keyword>
<dbReference type="EMBL" id="CM041537">
    <property type="protein sequence ID" value="KAI3369832.1"/>
    <property type="molecule type" value="Genomic_DNA"/>
</dbReference>
<proteinExistence type="predicted"/>
<gene>
    <name evidence="1" type="ORF">L3Q82_024409</name>
</gene>
<evidence type="ECO:0000313" key="2">
    <source>
        <dbReference type="Proteomes" id="UP000831701"/>
    </source>
</evidence>
<sequence>MMAKLSSLLNNTSHPLQDSLTALGSSFSAASKPSLTTLDETRNWVLLQCEVLGASPKPQLQWQDSDGNLVPAKDPQEEKRGGSYDIILQATVTKTDTYRCVVTQKEINHQTQAETFVRINATLCLLSDITVNGGDFSRPTPQLGG</sequence>
<protein>
    <submittedName>
        <fullName evidence="1">Uncharacterized protein</fullName>
    </submittedName>
</protein>
<dbReference type="Proteomes" id="UP000831701">
    <property type="component" value="Chromosome 7"/>
</dbReference>
<comment type="caution">
    <text evidence="1">The sequence shown here is derived from an EMBL/GenBank/DDBJ whole genome shotgun (WGS) entry which is preliminary data.</text>
</comment>